<feature type="transmembrane region" description="Helical" evidence="11">
    <location>
        <begin position="181"/>
        <end position="201"/>
    </location>
</feature>
<dbReference type="InterPro" id="IPR013525">
    <property type="entry name" value="ABC2_TM"/>
</dbReference>
<dbReference type="AlphaFoldDB" id="A0A1J0WL86"/>
<dbReference type="GO" id="GO:0140359">
    <property type="term" value="F:ABC-type transporter activity"/>
    <property type="evidence" value="ECO:0007669"/>
    <property type="project" value="InterPro"/>
</dbReference>
<dbReference type="KEGG" id="suam:BOO69_17725"/>
<dbReference type="PANTHER" id="PTHR30413:SF10">
    <property type="entry name" value="CAPSULE POLYSACCHARIDE EXPORT INNER-MEMBRANE PROTEIN CTRC"/>
    <property type="match status" value="1"/>
</dbReference>
<feature type="domain" description="ABC transmembrane type-2" evidence="12">
    <location>
        <begin position="39"/>
        <end position="260"/>
    </location>
</feature>
<feature type="transmembrane region" description="Helical" evidence="11">
    <location>
        <begin position="238"/>
        <end position="257"/>
    </location>
</feature>
<reference evidence="13 14" key="1">
    <citation type="submission" date="2016-11" db="EMBL/GenBank/DDBJ databases">
        <title>Complete genome sequence of Sulfitobacter sp. AM1-D1, a toxic bacteria associated with marine dinoflagellate Alexandrium minutum in East China Sea.</title>
        <authorList>
            <person name="Yang Q."/>
            <person name="Zhang X."/>
            <person name="Tian X."/>
        </authorList>
    </citation>
    <scope>NUCLEOTIDE SEQUENCE [LARGE SCALE GENOMIC DNA]</scope>
    <source>
        <strain evidence="13 14">AM1-D1</strain>
    </source>
</reference>
<evidence type="ECO:0000256" key="6">
    <source>
        <dbReference type="ARBA" id="ARBA00022692"/>
    </source>
</evidence>
<evidence type="ECO:0000256" key="5">
    <source>
        <dbReference type="ARBA" id="ARBA00022597"/>
    </source>
</evidence>
<dbReference type="Proteomes" id="UP000181897">
    <property type="component" value="Chromosome"/>
</dbReference>
<evidence type="ECO:0000256" key="1">
    <source>
        <dbReference type="ARBA" id="ARBA00004651"/>
    </source>
</evidence>
<organism evidence="13 14">
    <name type="scientific">Sulfitobacter alexandrii</name>
    <dbReference type="NCBI Taxonomy" id="1917485"/>
    <lineage>
        <taxon>Bacteria</taxon>
        <taxon>Pseudomonadati</taxon>
        <taxon>Pseudomonadota</taxon>
        <taxon>Alphaproteobacteria</taxon>
        <taxon>Rhodobacterales</taxon>
        <taxon>Roseobacteraceae</taxon>
        <taxon>Sulfitobacter</taxon>
    </lineage>
</organism>
<keyword evidence="4 11" id="KW-1003">Cell membrane</keyword>
<accession>A0A1J0WL86</accession>
<name>A0A1J0WL86_9RHOB</name>
<evidence type="ECO:0000313" key="14">
    <source>
        <dbReference type="Proteomes" id="UP000181897"/>
    </source>
</evidence>
<keyword evidence="10 11" id="KW-0472">Membrane</keyword>
<protein>
    <recommendedName>
        <fullName evidence="11">Transport permease protein</fullName>
    </recommendedName>
</protein>
<evidence type="ECO:0000256" key="2">
    <source>
        <dbReference type="ARBA" id="ARBA00007783"/>
    </source>
</evidence>
<keyword evidence="9" id="KW-0625">Polysaccharide transport</keyword>
<keyword evidence="3 11" id="KW-0813">Transport</keyword>
<evidence type="ECO:0000256" key="8">
    <source>
        <dbReference type="ARBA" id="ARBA00022989"/>
    </source>
</evidence>
<dbReference type="GO" id="GO:0015774">
    <property type="term" value="P:polysaccharide transport"/>
    <property type="evidence" value="ECO:0007669"/>
    <property type="project" value="UniProtKB-KW"/>
</dbReference>
<dbReference type="InterPro" id="IPR047817">
    <property type="entry name" value="ABC2_TM_bact-type"/>
</dbReference>
<keyword evidence="6 11" id="KW-0812">Transmembrane</keyword>
<evidence type="ECO:0000313" key="13">
    <source>
        <dbReference type="EMBL" id="APE45045.1"/>
    </source>
</evidence>
<feature type="transmembrane region" description="Helical" evidence="11">
    <location>
        <begin position="41"/>
        <end position="61"/>
    </location>
</feature>
<dbReference type="Pfam" id="PF01061">
    <property type="entry name" value="ABC2_membrane"/>
    <property type="match status" value="1"/>
</dbReference>
<evidence type="ECO:0000256" key="3">
    <source>
        <dbReference type="ARBA" id="ARBA00022448"/>
    </source>
</evidence>
<dbReference type="GO" id="GO:0015920">
    <property type="term" value="P:lipopolysaccharide transport"/>
    <property type="evidence" value="ECO:0007669"/>
    <property type="project" value="TreeGrafter"/>
</dbReference>
<dbReference type="PROSITE" id="PS51012">
    <property type="entry name" value="ABC_TM2"/>
    <property type="match status" value="1"/>
</dbReference>
<dbReference type="PANTHER" id="PTHR30413">
    <property type="entry name" value="INNER MEMBRANE TRANSPORT PERMEASE"/>
    <property type="match status" value="1"/>
</dbReference>
<comment type="similarity">
    <text evidence="2 11">Belongs to the ABC-2 integral membrane protein family.</text>
</comment>
<keyword evidence="8 11" id="KW-1133">Transmembrane helix</keyword>
<keyword evidence="7" id="KW-0972">Capsule biogenesis/degradation</keyword>
<keyword evidence="5" id="KW-0762">Sugar transport</keyword>
<evidence type="ECO:0000256" key="4">
    <source>
        <dbReference type="ARBA" id="ARBA00022475"/>
    </source>
</evidence>
<feature type="transmembrane region" description="Helical" evidence="11">
    <location>
        <begin position="115"/>
        <end position="140"/>
    </location>
</feature>
<dbReference type="STRING" id="1917485.BOO69_17725"/>
<proteinExistence type="inferred from homology"/>
<evidence type="ECO:0000256" key="7">
    <source>
        <dbReference type="ARBA" id="ARBA00022903"/>
    </source>
</evidence>
<comment type="subcellular location">
    <subcellularLocation>
        <location evidence="11">Cell inner membrane</location>
        <topology evidence="11">Multi-pass membrane protein</topology>
    </subcellularLocation>
    <subcellularLocation>
        <location evidence="1">Cell membrane</location>
        <topology evidence="1">Multi-pass membrane protein</topology>
    </subcellularLocation>
</comment>
<dbReference type="RefSeq" id="WP_071973391.1">
    <property type="nucleotide sequence ID" value="NZ_CP018076.1"/>
</dbReference>
<gene>
    <name evidence="13" type="ORF">BOO69_17725</name>
</gene>
<dbReference type="EMBL" id="CP018076">
    <property type="protein sequence ID" value="APE45045.1"/>
    <property type="molecule type" value="Genomic_DNA"/>
</dbReference>
<feature type="transmembrane region" description="Helical" evidence="11">
    <location>
        <begin position="68"/>
        <end position="87"/>
    </location>
</feature>
<evidence type="ECO:0000256" key="10">
    <source>
        <dbReference type="ARBA" id="ARBA00023136"/>
    </source>
</evidence>
<evidence type="ECO:0000256" key="9">
    <source>
        <dbReference type="ARBA" id="ARBA00023047"/>
    </source>
</evidence>
<dbReference type="GO" id="GO:0043190">
    <property type="term" value="C:ATP-binding cassette (ABC) transporter complex"/>
    <property type="evidence" value="ECO:0007669"/>
    <property type="project" value="InterPro"/>
</dbReference>
<dbReference type="OrthoDB" id="8479094at2"/>
<dbReference type="PRINTS" id="PR00164">
    <property type="entry name" value="ABC2TRNSPORT"/>
</dbReference>
<keyword evidence="14" id="KW-1185">Reference proteome</keyword>
<sequence>MSSSQTAILREQRTSFASFRAITALILREITTTYGRSPGGYIWAVLEPAAGIALLTLIFSIGFRSPPLGTVFALFYATGILPLLMYMDLSAKLTQTMNFSRALLAYPRVTFLDALIARLALNLVTLLSVQCIVVGFILLISDVPTTFDYSKIALAYGMLISIAIGVGTLNCFLTLSYPIWATAWAILNRPLFLISGVFFLFEAIPEKYAKFLWYNPLVHIIGMMRDGYYPFYKPSYVSVAYPMLVSIITLMTGLFLLRRYHRDMMDK</sequence>
<feature type="transmembrane region" description="Helical" evidence="11">
    <location>
        <begin position="152"/>
        <end position="175"/>
    </location>
</feature>
<evidence type="ECO:0000256" key="11">
    <source>
        <dbReference type="RuleBase" id="RU361157"/>
    </source>
</evidence>
<dbReference type="InterPro" id="IPR000412">
    <property type="entry name" value="ABC_2_transport"/>
</dbReference>
<evidence type="ECO:0000259" key="12">
    <source>
        <dbReference type="PROSITE" id="PS51012"/>
    </source>
</evidence>